<gene>
    <name evidence="1" type="primary">73</name>
    <name evidence="1" type="ORF">SEA_MOLLYMUR_73</name>
</gene>
<dbReference type="RefSeq" id="YP_010667044.1">
    <property type="nucleotide sequence ID" value="NC_070948.1"/>
</dbReference>
<evidence type="ECO:0000313" key="2">
    <source>
        <dbReference type="Proteomes" id="UP000319811"/>
    </source>
</evidence>
<dbReference type="EMBL" id="MK977705">
    <property type="protein sequence ID" value="QDF15433.1"/>
    <property type="molecule type" value="Genomic_DNA"/>
</dbReference>
<dbReference type="GeneID" id="77943156"/>
<sequence>MTEFESLPLDDCAADSAIKHRDFFQHILAVHDQDVSDGAPFRFTKMPDYIQELHDSGELGPILERLAGGVSWMVTEGQDGSSSWLGPLGAYKPDAWRKHWRVGY</sequence>
<organism evidence="1 2">
    <name type="scientific">Gordonia phage Mollymur</name>
    <dbReference type="NCBI Taxonomy" id="2590895"/>
    <lineage>
        <taxon>Viruses</taxon>
        <taxon>Duplodnaviria</taxon>
        <taxon>Heunggongvirae</taxon>
        <taxon>Uroviricota</taxon>
        <taxon>Caudoviricetes</taxon>
        <taxon>Mollymurvirus</taxon>
        <taxon>Mollymurvirus mollymur</taxon>
    </lineage>
</organism>
<accession>A0A4Y6E9T6</accession>
<keyword evidence="2" id="KW-1185">Reference proteome</keyword>
<dbReference type="KEGG" id="vg:77943156"/>
<protein>
    <submittedName>
        <fullName evidence="1">Uncharacterized protein</fullName>
    </submittedName>
</protein>
<evidence type="ECO:0000313" key="1">
    <source>
        <dbReference type="EMBL" id="QDF15433.1"/>
    </source>
</evidence>
<reference evidence="1 2" key="1">
    <citation type="submission" date="2019-05" db="EMBL/GenBank/DDBJ databases">
        <authorList>
            <person name="Murphy M.E."/>
            <person name="Alvaro L.E."/>
            <person name="Baker K.N."/>
            <person name="Baxter I.S."/>
            <person name="Brown M.R."/>
            <person name="Driscoll K.D."/>
            <person name="Elrubaie J.M."/>
            <person name="Feith S.L."/>
            <person name="Indihar D.F."/>
            <person name="Knoch V.T."/>
            <person name="Koirtyohann K.M."/>
            <person name="Kratz M.A."/>
            <person name="Lear A.H."/>
            <person name="Lindblom K.E."/>
            <person name="Marcus E.R."/>
            <person name="Sensor R."/>
            <person name="Sherman S.J."/>
            <person name="Swift V.R."/>
            <person name="White K.E."/>
            <person name="Wills S.J."/>
            <person name="Gatt S.M."/>
            <person name="Lohbauer S.A."/>
            <person name="Power T.R."/>
            <person name="Rosales K.A."/>
            <person name="Sisson B.M."/>
            <person name="Isern S."/>
            <person name="Michael S.F."/>
            <person name="Monti D.L."/>
            <person name="Garlena R.A."/>
            <person name="Russell D.A."/>
            <person name="Pope W.H."/>
            <person name="Jacobs-Sera D."/>
            <person name="Hatfull G.F."/>
        </authorList>
    </citation>
    <scope>NUCLEOTIDE SEQUENCE [LARGE SCALE GENOMIC DNA]</scope>
</reference>
<dbReference type="Proteomes" id="UP000319811">
    <property type="component" value="Segment"/>
</dbReference>
<proteinExistence type="predicted"/>
<name>A0A4Y6E9T6_9CAUD</name>